<dbReference type="SUPFAM" id="SSF101447">
    <property type="entry name" value="Formin homology 2 domain (FH2 domain)"/>
    <property type="match status" value="1"/>
</dbReference>
<proteinExistence type="predicted"/>
<name>G0MKE3_CAEBE</name>
<dbReference type="Proteomes" id="UP000008068">
    <property type="component" value="Unassembled WGS sequence"/>
</dbReference>
<feature type="region of interest" description="Disordered" evidence="1">
    <location>
        <begin position="41"/>
        <end position="120"/>
    </location>
</feature>
<dbReference type="eggNOG" id="ENOG502RR9T">
    <property type="taxonomic scope" value="Eukaryota"/>
</dbReference>
<feature type="transmembrane region" description="Helical" evidence="2">
    <location>
        <begin position="181"/>
        <end position="207"/>
    </location>
</feature>
<dbReference type="AlphaFoldDB" id="G0MKE3"/>
<feature type="compositionally biased region" description="Pro residues" evidence="1">
    <location>
        <begin position="67"/>
        <end position="96"/>
    </location>
</feature>
<reference evidence="4" key="1">
    <citation type="submission" date="2011-07" db="EMBL/GenBank/DDBJ databases">
        <authorList>
            <consortium name="Caenorhabditis brenneri Sequencing and Analysis Consortium"/>
            <person name="Wilson R.K."/>
        </authorList>
    </citation>
    <scope>NUCLEOTIDE SEQUENCE [LARGE SCALE GENOMIC DNA]</scope>
    <source>
        <strain evidence="4">PB2801</strain>
    </source>
</reference>
<organism evidence="4">
    <name type="scientific">Caenorhabditis brenneri</name>
    <name type="common">Nematode worm</name>
    <dbReference type="NCBI Taxonomy" id="135651"/>
    <lineage>
        <taxon>Eukaryota</taxon>
        <taxon>Metazoa</taxon>
        <taxon>Ecdysozoa</taxon>
        <taxon>Nematoda</taxon>
        <taxon>Chromadorea</taxon>
        <taxon>Rhabditida</taxon>
        <taxon>Rhabditina</taxon>
        <taxon>Rhabditomorpha</taxon>
        <taxon>Rhabditoidea</taxon>
        <taxon>Rhabditidae</taxon>
        <taxon>Peloderinae</taxon>
        <taxon>Caenorhabditis</taxon>
    </lineage>
</organism>
<dbReference type="EMBL" id="GL379798">
    <property type="protein sequence ID" value="EGT33486.1"/>
    <property type="molecule type" value="Genomic_DNA"/>
</dbReference>
<evidence type="ECO:0000256" key="2">
    <source>
        <dbReference type="SAM" id="Phobius"/>
    </source>
</evidence>
<keyword evidence="4" id="KW-1185">Reference proteome</keyword>
<gene>
    <name evidence="3" type="ORF">CAEBREN_23786</name>
</gene>
<evidence type="ECO:0000256" key="1">
    <source>
        <dbReference type="SAM" id="MobiDB-lite"/>
    </source>
</evidence>
<feature type="region of interest" description="Disordered" evidence="1">
    <location>
        <begin position="136"/>
        <end position="172"/>
    </location>
</feature>
<evidence type="ECO:0000313" key="4">
    <source>
        <dbReference type="Proteomes" id="UP000008068"/>
    </source>
</evidence>
<evidence type="ECO:0000313" key="3">
    <source>
        <dbReference type="EMBL" id="EGT33486.1"/>
    </source>
</evidence>
<feature type="compositionally biased region" description="Low complexity" evidence="1">
    <location>
        <begin position="97"/>
        <end position="108"/>
    </location>
</feature>
<keyword evidence="2" id="KW-0812">Transmembrane</keyword>
<dbReference type="InParanoid" id="G0MKE3"/>
<sequence>MREKKKLTDTIIYRKRRKMIRGSQLVAENYINLGEIQAATAPSSDTLQASSVPASAPGTAPVSAPGSAPPTPPAPVAVLPPPPPPPLPPPPPPPPAENAVAAVSASSPPKDEGAGTPVAVNPVHAPQLKLFNECSFEPDDKSTKQKAGGRQTSKGSASDPRKTKKKGTMEDDNEYKKPKKYYFFCFILFFANLAAWGLVAAVALNFLHIEFFEKLFMNFG</sequence>
<dbReference type="OMA" id="LHIEFFE"/>
<keyword evidence="2" id="KW-0472">Membrane</keyword>
<protein>
    <submittedName>
        <fullName evidence="3">Uncharacterized protein</fullName>
    </submittedName>
</protein>
<dbReference type="OrthoDB" id="10650848at2759"/>
<feature type="compositionally biased region" description="Low complexity" evidence="1">
    <location>
        <begin position="49"/>
        <end position="66"/>
    </location>
</feature>
<accession>G0MKE3</accession>
<keyword evidence="2" id="KW-1133">Transmembrane helix</keyword>
<dbReference type="HOGENOM" id="CLU_1200754_0_0_1"/>